<dbReference type="PANTHER" id="PTHR30502:SF0">
    <property type="entry name" value="PHOSPHOENOLPYRUVATE CARBOXYLASE FAMILY PROTEIN"/>
    <property type="match status" value="1"/>
</dbReference>
<evidence type="ECO:0000313" key="6">
    <source>
        <dbReference type="Proteomes" id="UP000284841"/>
    </source>
</evidence>
<dbReference type="Gene3D" id="3.20.20.60">
    <property type="entry name" value="Phosphoenolpyruvate-binding domains"/>
    <property type="match status" value="1"/>
</dbReference>
<comment type="similarity">
    <text evidence="1">Belongs to the HpcH/HpaI aldolase family.</text>
</comment>
<proteinExistence type="inferred from homology"/>
<protein>
    <recommendedName>
        <fullName evidence="4">HpcH/HpaI aldolase/citrate lyase domain-containing protein</fullName>
    </recommendedName>
</protein>
<name>A0A415DZB4_9FIRM</name>
<evidence type="ECO:0000256" key="2">
    <source>
        <dbReference type="ARBA" id="ARBA00022723"/>
    </source>
</evidence>
<dbReference type="PANTHER" id="PTHR30502">
    <property type="entry name" value="2-KETO-3-DEOXY-L-RHAMNONATE ALDOLASE"/>
    <property type="match status" value="1"/>
</dbReference>
<gene>
    <name evidence="5" type="ORF">DW099_15155</name>
</gene>
<dbReference type="STRING" id="1776384.GCA_900086585_01570"/>
<dbReference type="Pfam" id="PF03328">
    <property type="entry name" value="HpcH_HpaI"/>
    <property type="match status" value="1"/>
</dbReference>
<keyword evidence="3" id="KW-0456">Lyase</keyword>
<dbReference type="Proteomes" id="UP000284841">
    <property type="component" value="Unassembled WGS sequence"/>
</dbReference>
<feature type="domain" description="HpcH/HpaI aldolase/citrate lyase" evidence="4">
    <location>
        <begin position="17"/>
        <end position="244"/>
    </location>
</feature>
<dbReference type="AlphaFoldDB" id="A0A415DZB4"/>
<comment type="caution">
    <text evidence="5">The sequence shown here is derived from an EMBL/GenBank/DDBJ whole genome shotgun (WGS) entry which is preliminary data.</text>
</comment>
<evidence type="ECO:0000256" key="3">
    <source>
        <dbReference type="ARBA" id="ARBA00023239"/>
    </source>
</evidence>
<dbReference type="RefSeq" id="WP_118336245.1">
    <property type="nucleotide sequence ID" value="NZ_AP025567.1"/>
</dbReference>
<dbReference type="GO" id="GO:0016832">
    <property type="term" value="F:aldehyde-lyase activity"/>
    <property type="evidence" value="ECO:0007669"/>
    <property type="project" value="TreeGrafter"/>
</dbReference>
<dbReference type="InterPro" id="IPR040442">
    <property type="entry name" value="Pyrv_kinase-like_dom_sf"/>
</dbReference>
<keyword evidence="2" id="KW-0479">Metal-binding</keyword>
<dbReference type="OrthoDB" id="86160at2"/>
<evidence type="ECO:0000259" key="4">
    <source>
        <dbReference type="Pfam" id="PF03328"/>
    </source>
</evidence>
<evidence type="ECO:0000313" key="5">
    <source>
        <dbReference type="EMBL" id="RHJ86170.1"/>
    </source>
</evidence>
<dbReference type="SUPFAM" id="SSF51621">
    <property type="entry name" value="Phosphoenolpyruvate/pyruvate domain"/>
    <property type="match status" value="1"/>
</dbReference>
<dbReference type="GO" id="GO:0046872">
    <property type="term" value="F:metal ion binding"/>
    <property type="evidence" value="ECO:0007669"/>
    <property type="project" value="UniProtKB-KW"/>
</dbReference>
<dbReference type="InterPro" id="IPR015813">
    <property type="entry name" value="Pyrv/PenolPyrv_kinase-like_dom"/>
</dbReference>
<dbReference type="EMBL" id="QRMS01000004">
    <property type="protein sequence ID" value="RHJ86170.1"/>
    <property type="molecule type" value="Genomic_DNA"/>
</dbReference>
<organism evidence="5 6">
    <name type="scientific">Emergencia timonensis</name>
    <dbReference type="NCBI Taxonomy" id="1776384"/>
    <lineage>
        <taxon>Bacteria</taxon>
        <taxon>Bacillati</taxon>
        <taxon>Bacillota</taxon>
        <taxon>Clostridia</taxon>
        <taxon>Peptostreptococcales</taxon>
        <taxon>Anaerovoracaceae</taxon>
        <taxon>Emergencia</taxon>
    </lineage>
</organism>
<sequence>MLNRLREKFEKGEQAIGTFFCMSNVAVMECLGYTGLDYVIIDTEHGVFDTQPMSDLIKAAEHGGITPLVRIADVTHKEIQRAVDNGAGGLIVPCLRDIEDIKKLVDLAKFAPIGNRGFIKSRGCGFGNEPWAAGTLEEYMANSNEKVLVLPQCETVECLESIEEVVALDGVDGIFIGPFDLSITMGIPAKFDKPEFKAAVGRILKACKDAGKPCFIFTNNAEESRRYLDAGFDAVANSIDSVVITEAYRSFVNKIRG</sequence>
<evidence type="ECO:0000256" key="1">
    <source>
        <dbReference type="ARBA" id="ARBA00005568"/>
    </source>
</evidence>
<accession>A0A415DZB4</accession>
<reference evidence="5 6" key="1">
    <citation type="submission" date="2018-08" db="EMBL/GenBank/DDBJ databases">
        <title>A genome reference for cultivated species of the human gut microbiota.</title>
        <authorList>
            <person name="Zou Y."/>
            <person name="Xue W."/>
            <person name="Luo G."/>
        </authorList>
    </citation>
    <scope>NUCLEOTIDE SEQUENCE [LARGE SCALE GENOMIC DNA]</scope>
    <source>
        <strain evidence="5 6">AM07-24</strain>
    </source>
</reference>
<dbReference type="GO" id="GO:0005737">
    <property type="term" value="C:cytoplasm"/>
    <property type="evidence" value="ECO:0007669"/>
    <property type="project" value="TreeGrafter"/>
</dbReference>
<dbReference type="InterPro" id="IPR005000">
    <property type="entry name" value="Aldolase/citrate-lyase_domain"/>
</dbReference>
<dbReference type="InterPro" id="IPR050251">
    <property type="entry name" value="HpcH-HpaI_aldolase"/>
</dbReference>
<keyword evidence="6" id="KW-1185">Reference proteome</keyword>